<feature type="compositionally biased region" description="Basic and acidic residues" evidence="6">
    <location>
        <begin position="376"/>
        <end position="388"/>
    </location>
</feature>
<evidence type="ECO:0000256" key="6">
    <source>
        <dbReference type="SAM" id="MobiDB-lite"/>
    </source>
</evidence>
<evidence type="ECO:0000313" key="9">
    <source>
        <dbReference type="Proteomes" id="UP000614601"/>
    </source>
</evidence>
<evidence type="ECO:0000313" key="8">
    <source>
        <dbReference type="EMBL" id="CAD5212592.1"/>
    </source>
</evidence>
<dbReference type="PROSITE" id="PS50011">
    <property type="entry name" value="PROTEIN_KINASE_DOM"/>
    <property type="match status" value="1"/>
</dbReference>
<dbReference type="InterPro" id="IPR011009">
    <property type="entry name" value="Kinase-like_dom_sf"/>
</dbReference>
<dbReference type="EMBL" id="CAJFCW020000002">
    <property type="protein sequence ID" value="CAG9096804.1"/>
    <property type="molecule type" value="Genomic_DNA"/>
</dbReference>
<evidence type="ECO:0000259" key="7">
    <source>
        <dbReference type="PROSITE" id="PS50011"/>
    </source>
</evidence>
<dbReference type="InterPro" id="IPR050235">
    <property type="entry name" value="CK1_Ser-Thr_kinase"/>
</dbReference>
<dbReference type="InterPro" id="IPR000719">
    <property type="entry name" value="Prot_kinase_dom"/>
</dbReference>
<keyword evidence="3 4" id="KW-0067">ATP-binding</keyword>
<dbReference type="SUPFAM" id="SSF56112">
    <property type="entry name" value="Protein kinase-like (PK-like)"/>
    <property type="match status" value="1"/>
</dbReference>
<dbReference type="Pfam" id="PF00069">
    <property type="entry name" value="Pkinase"/>
    <property type="match status" value="1"/>
</dbReference>
<feature type="region of interest" description="Disordered" evidence="6">
    <location>
        <begin position="404"/>
        <end position="423"/>
    </location>
</feature>
<dbReference type="PROSITE" id="PS00107">
    <property type="entry name" value="PROTEIN_KINASE_ATP"/>
    <property type="match status" value="1"/>
</dbReference>
<keyword evidence="2 4" id="KW-0547">Nucleotide-binding</keyword>
<evidence type="ECO:0000256" key="4">
    <source>
        <dbReference type="PROSITE-ProRule" id="PRU10141"/>
    </source>
</evidence>
<dbReference type="Proteomes" id="UP000783686">
    <property type="component" value="Unassembled WGS sequence"/>
</dbReference>
<keyword evidence="5" id="KW-0808">Transferase</keyword>
<proteinExistence type="inferred from homology"/>
<evidence type="ECO:0000256" key="2">
    <source>
        <dbReference type="ARBA" id="ARBA00022741"/>
    </source>
</evidence>
<dbReference type="OrthoDB" id="2687620at2759"/>
<feature type="binding site" evidence="4">
    <location>
        <position position="59"/>
    </location>
    <ligand>
        <name>ATP</name>
        <dbReference type="ChEBI" id="CHEBI:30616"/>
    </ligand>
</feature>
<evidence type="ECO:0000256" key="5">
    <source>
        <dbReference type="RuleBase" id="RU000304"/>
    </source>
</evidence>
<keyword evidence="5" id="KW-0723">Serine/threonine-protein kinase</keyword>
<dbReference type="EMBL" id="CAJFDH010000002">
    <property type="protein sequence ID" value="CAD5212592.1"/>
    <property type="molecule type" value="Genomic_DNA"/>
</dbReference>
<dbReference type="GO" id="GO:0005524">
    <property type="term" value="F:ATP binding"/>
    <property type="evidence" value="ECO:0007669"/>
    <property type="project" value="UniProtKB-UniRule"/>
</dbReference>
<feature type="compositionally biased region" description="Acidic residues" evidence="6">
    <location>
        <begin position="407"/>
        <end position="418"/>
    </location>
</feature>
<evidence type="ECO:0000256" key="3">
    <source>
        <dbReference type="ARBA" id="ARBA00022840"/>
    </source>
</evidence>
<accession>A0A811K8X7</accession>
<dbReference type="GO" id="GO:0004674">
    <property type="term" value="F:protein serine/threonine kinase activity"/>
    <property type="evidence" value="ECO:0007669"/>
    <property type="project" value="UniProtKB-KW"/>
</dbReference>
<gene>
    <name evidence="8" type="ORF">BOKJ2_LOCUS4393</name>
</gene>
<organism evidence="8 9">
    <name type="scientific">Bursaphelenchus okinawaensis</name>
    <dbReference type="NCBI Taxonomy" id="465554"/>
    <lineage>
        <taxon>Eukaryota</taxon>
        <taxon>Metazoa</taxon>
        <taxon>Ecdysozoa</taxon>
        <taxon>Nematoda</taxon>
        <taxon>Chromadorea</taxon>
        <taxon>Rhabditida</taxon>
        <taxon>Tylenchina</taxon>
        <taxon>Tylenchomorpha</taxon>
        <taxon>Aphelenchoidea</taxon>
        <taxon>Aphelenchoididae</taxon>
        <taxon>Bursaphelenchus</taxon>
    </lineage>
</organism>
<feature type="region of interest" description="Disordered" evidence="6">
    <location>
        <begin position="315"/>
        <end position="390"/>
    </location>
</feature>
<dbReference type="AlphaFoldDB" id="A0A811K8X7"/>
<name>A0A811K8X7_9BILA</name>
<keyword evidence="9" id="KW-1185">Reference proteome</keyword>
<sequence>MPPKRGPKAQKLHEPLPPKTEIKTKLFPPLVITKEIGQGGFGRIYAGKCKDTKEDVAIKVEENAGGGLYVEFQIFRNFLSEKQLNEYKKAKKLSFLGLPHFISWGVFTPKNVQLRYVAMPLYTGSLQEFINKQSGEVLSLEDCKEIIPTVCDAFEYLHSKDIVHADLKAENLMFSKSYGHKLNRLTLIDFGMCGRRTHEIVEQPDKGKAHNGTALYTSTDAHRGCAPSYRADYEILGHNLVAWMAGVENLPWEKFITKLDQVHSAKSKLMGSKSDIEKLVLDKVAASLIYDLYQLTKKTGYKSYVDVAKVKKLAAQAKSTTTSRKPESSRTRKRSAELEEQTATESSPTIIPSSPPTYRPKKSKKAVSEEPTVSTEAKRREQADDRAARARKRNLLPEIIVEKDEGGGGEEGVEEVENSEVASPVAAKLKKHKAVIKTKVRAMSADQTISPASFEKLAKQFPGIRSFGKVTRAMAEKYAK</sequence>
<comment type="caution">
    <text evidence="8">The sequence shown here is derived from an EMBL/GenBank/DDBJ whole genome shotgun (WGS) entry which is preliminary data.</text>
</comment>
<feature type="compositionally biased region" description="Basic and acidic residues" evidence="6">
    <location>
        <begin position="324"/>
        <end position="337"/>
    </location>
</feature>
<dbReference type="SMART" id="SM00220">
    <property type="entry name" value="S_TKc"/>
    <property type="match status" value="1"/>
</dbReference>
<dbReference type="Proteomes" id="UP000614601">
    <property type="component" value="Unassembled WGS sequence"/>
</dbReference>
<feature type="domain" description="Protein kinase" evidence="7">
    <location>
        <begin position="30"/>
        <end position="350"/>
    </location>
</feature>
<dbReference type="InterPro" id="IPR008271">
    <property type="entry name" value="Ser/Thr_kinase_AS"/>
</dbReference>
<dbReference type="PANTHER" id="PTHR11909">
    <property type="entry name" value="CASEIN KINASE-RELATED"/>
    <property type="match status" value="1"/>
</dbReference>
<dbReference type="PROSITE" id="PS00108">
    <property type="entry name" value="PROTEIN_KINASE_ST"/>
    <property type="match status" value="1"/>
</dbReference>
<keyword evidence="5" id="KW-0418">Kinase</keyword>
<dbReference type="Gene3D" id="1.10.510.10">
    <property type="entry name" value="Transferase(Phosphotransferase) domain 1"/>
    <property type="match status" value="1"/>
</dbReference>
<comment type="similarity">
    <text evidence="5">Belongs to the protein kinase superfamily.</text>
</comment>
<reference evidence="8" key="1">
    <citation type="submission" date="2020-09" db="EMBL/GenBank/DDBJ databases">
        <authorList>
            <person name="Kikuchi T."/>
        </authorList>
    </citation>
    <scope>NUCLEOTIDE SEQUENCE</scope>
    <source>
        <strain evidence="8">SH1</strain>
    </source>
</reference>
<evidence type="ECO:0000256" key="1">
    <source>
        <dbReference type="ARBA" id="ARBA00012513"/>
    </source>
</evidence>
<dbReference type="EC" id="2.7.11.1" evidence="1"/>
<protein>
    <recommendedName>
        <fullName evidence="1">non-specific serine/threonine protein kinase</fullName>
        <ecNumber evidence="1">2.7.11.1</ecNumber>
    </recommendedName>
</protein>
<dbReference type="InterPro" id="IPR017441">
    <property type="entry name" value="Protein_kinase_ATP_BS"/>
</dbReference>